<keyword evidence="2" id="KW-0560">Oxidoreductase</keyword>
<dbReference type="GO" id="GO:0050104">
    <property type="term" value="F:L-gulonate 3-dehydrogenase activity"/>
    <property type="evidence" value="ECO:0007669"/>
    <property type="project" value="TreeGrafter"/>
</dbReference>
<dbReference type="InterPro" id="IPR006180">
    <property type="entry name" value="3-OHacyl-CoA_DH_CS"/>
</dbReference>
<dbReference type="InterPro" id="IPR036291">
    <property type="entry name" value="NAD(P)-bd_dom_sf"/>
</dbReference>
<dbReference type="InterPro" id="IPR006176">
    <property type="entry name" value="3-OHacyl-CoA_DH_NAD-bd"/>
</dbReference>
<evidence type="ECO:0000259" key="3">
    <source>
        <dbReference type="Pfam" id="PF00725"/>
    </source>
</evidence>
<evidence type="ECO:0000259" key="4">
    <source>
        <dbReference type="Pfam" id="PF02737"/>
    </source>
</evidence>
<protein>
    <submittedName>
        <fullName evidence="5">3-hydroxyacyl-CoA dehydrogenase</fullName>
    </submittedName>
</protein>
<dbReference type="EMBL" id="QBKP01000005">
    <property type="protein sequence ID" value="PTX50587.1"/>
    <property type="molecule type" value="Genomic_DNA"/>
</dbReference>
<dbReference type="GO" id="GO:0006631">
    <property type="term" value="P:fatty acid metabolic process"/>
    <property type="evidence" value="ECO:0007669"/>
    <property type="project" value="InterPro"/>
</dbReference>
<dbReference type="PANTHER" id="PTHR48075">
    <property type="entry name" value="3-HYDROXYACYL-COA DEHYDROGENASE FAMILY PROTEIN"/>
    <property type="match status" value="1"/>
</dbReference>
<dbReference type="InterPro" id="IPR013328">
    <property type="entry name" value="6PGD_dom2"/>
</dbReference>
<dbReference type="Proteomes" id="UP000244224">
    <property type="component" value="Unassembled WGS sequence"/>
</dbReference>
<gene>
    <name evidence="5" type="ORF">C8N34_105232</name>
</gene>
<evidence type="ECO:0000256" key="2">
    <source>
        <dbReference type="ARBA" id="ARBA00023002"/>
    </source>
</evidence>
<feature type="domain" description="3-hydroxyacyl-CoA dehydrogenase NAD binding" evidence="4">
    <location>
        <begin position="6"/>
        <end position="171"/>
    </location>
</feature>
<feature type="domain" description="3-hydroxyacyl-CoA dehydrogenase C-terminal" evidence="3">
    <location>
        <begin position="175"/>
        <end position="233"/>
    </location>
</feature>
<name>A0A2T6B3C5_9RHOB</name>
<dbReference type="AlphaFoldDB" id="A0A2T6B3C5"/>
<organism evidence="5 6">
    <name type="scientific">Gemmobacter caeni</name>
    <dbReference type="NCBI Taxonomy" id="589035"/>
    <lineage>
        <taxon>Bacteria</taxon>
        <taxon>Pseudomonadati</taxon>
        <taxon>Pseudomonadota</taxon>
        <taxon>Alphaproteobacteria</taxon>
        <taxon>Rhodobacterales</taxon>
        <taxon>Paracoccaceae</taxon>
        <taxon>Gemmobacter</taxon>
    </lineage>
</organism>
<comment type="similarity">
    <text evidence="1">Belongs to the 3-hydroxyacyl-CoA dehydrogenase family.</text>
</comment>
<dbReference type="PROSITE" id="PS00067">
    <property type="entry name" value="3HCDH"/>
    <property type="match status" value="1"/>
</dbReference>
<proteinExistence type="inferred from homology"/>
<evidence type="ECO:0000313" key="5">
    <source>
        <dbReference type="EMBL" id="PTX50587.1"/>
    </source>
</evidence>
<accession>A0A2T6B3C5</accession>
<dbReference type="InterPro" id="IPR006108">
    <property type="entry name" value="3HC_DH_C"/>
</dbReference>
<dbReference type="SUPFAM" id="SSF48179">
    <property type="entry name" value="6-phosphogluconate dehydrogenase C-terminal domain-like"/>
    <property type="match status" value="1"/>
</dbReference>
<dbReference type="Pfam" id="PF00725">
    <property type="entry name" value="3HCDH"/>
    <property type="match status" value="1"/>
</dbReference>
<dbReference type="Gene3D" id="3.40.50.720">
    <property type="entry name" value="NAD(P)-binding Rossmann-like Domain"/>
    <property type="match status" value="1"/>
</dbReference>
<dbReference type="RefSeq" id="WP_108128792.1">
    <property type="nucleotide sequence ID" value="NZ_QBKP01000005.1"/>
</dbReference>
<dbReference type="Gene3D" id="1.10.1040.10">
    <property type="entry name" value="N-(1-d-carboxylethyl)-l-norvaline Dehydrogenase, domain 2"/>
    <property type="match status" value="1"/>
</dbReference>
<sequence>MTKPVIAVIGAGLIGRSWSVLFGAAGHEVRLCDMSQAALDQSRQWLAERLPAAAMQRIRFYLELERALDGAAYVQEAALEDLPMKLALFQSIEDLVDDDCVLASSTSALLPDDIFAAMRRPERCLVAHPANPPHLLPVVELVPSAATDPAVIDRVAAMMTDLGQDVIRVQQSAPGFVLNRLQSALVEEALRLVASGVASPDDVDRAVRSGLGMRWAFAGPFEVMDLNASGGFADYAARLGPALAASAPGGSETSAWHGTAPALITQARRESLDIKEIPARQRWLADKLQDLRRLKQPLRETSSEGALS</sequence>
<dbReference type="SUPFAM" id="SSF51735">
    <property type="entry name" value="NAD(P)-binding Rossmann-fold domains"/>
    <property type="match status" value="1"/>
</dbReference>
<evidence type="ECO:0000256" key="1">
    <source>
        <dbReference type="ARBA" id="ARBA00009463"/>
    </source>
</evidence>
<dbReference type="PANTHER" id="PTHR48075:SF1">
    <property type="entry name" value="LAMBDA-CRYSTALLIN HOMOLOG"/>
    <property type="match status" value="1"/>
</dbReference>
<dbReference type="GO" id="GO:0070403">
    <property type="term" value="F:NAD+ binding"/>
    <property type="evidence" value="ECO:0007669"/>
    <property type="project" value="InterPro"/>
</dbReference>
<comment type="caution">
    <text evidence="5">The sequence shown here is derived from an EMBL/GenBank/DDBJ whole genome shotgun (WGS) entry which is preliminary data.</text>
</comment>
<dbReference type="InterPro" id="IPR008927">
    <property type="entry name" value="6-PGluconate_DH-like_C_sf"/>
</dbReference>
<keyword evidence="6" id="KW-1185">Reference proteome</keyword>
<dbReference type="Pfam" id="PF02737">
    <property type="entry name" value="3HCDH_N"/>
    <property type="match status" value="1"/>
</dbReference>
<evidence type="ECO:0000313" key="6">
    <source>
        <dbReference type="Proteomes" id="UP000244224"/>
    </source>
</evidence>
<reference evidence="5 6" key="1">
    <citation type="submission" date="2018-04" db="EMBL/GenBank/DDBJ databases">
        <title>Genomic Encyclopedia of Archaeal and Bacterial Type Strains, Phase II (KMG-II): from individual species to whole genera.</title>
        <authorList>
            <person name="Goeker M."/>
        </authorList>
    </citation>
    <scope>NUCLEOTIDE SEQUENCE [LARGE SCALE GENOMIC DNA]</scope>
    <source>
        <strain evidence="5 6">DSM 21823</strain>
    </source>
</reference>
<dbReference type="OrthoDB" id="9803287at2"/>